<dbReference type="PANTHER" id="PTHR24260:SF136">
    <property type="entry name" value="GH08193P-RELATED"/>
    <property type="match status" value="1"/>
</dbReference>
<dbReference type="InterPro" id="IPR009003">
    <property type="entry name" value="Peptidase_S1_PA"/>
</dbReference>
<dbReference type="InterPro" id="IPR018114">
    <property type="entry name" value="TRYPSIN_HIS"/>
</dbReference>
<keyword evidence="3" id="KW-1185">Reference proteome</keyword>
<dbReference type="InterPro" id="IPR001254">
    <property type="entry name" value="Trypsin_dom"/>
</dbReference>
<name>A0A1E8CKK2_9GAMM</name>
<dbReference type="EMBL" id="MASR01000001">
    <property type="protein sequence ID" value="OFE12832.1"/>
    <property type="molecule type" value="Genomic_DNA"/>
</dbReference>
<evidence type="ECO:0000313" key="3">
    <source>
        <dbReference type="Proteomes" id="UP000175669"/>
    </source>
</evidence>
<feature type="domain" description="Peptidase S1" evidence="1">
    <location>
        <begin position="36"/>
        <end position="280"/>
    </location>
</feature>
<protein>
    <recommendedName>
        <fullName evidence="1">Peptidase S1 domain-containing protein</fullName>
    </recommendedName>
</protein>
<evidence type="ECO:0000259" key="1">
    <source>
        <dbReference type="PROSITE" id="PS50240"/>
    </source>
</evidence>
<dbReference type="InterPro" id="IPR043504">
    <property type="entry name" value="Peptidase_S1_PA_chymotrypsin"/>
</dbReference>
<proteinExistence type="predicted"/>
<dbReference type="OrthoDB" id="8884718at2"/>
<dbReference type="SUPFAM" id="SSF50494">
    <property type="entry name" value="Trypsin-like serine proteases"/>
    <property type="match status" value="1"/>
</dbReference>
<organism evidence="2 3">
    <name type="scientific">Pseudohongiella acticola</name>
    <dbReference type="NCBI Taxonomy" id="1524254"/>
    <lineage>
        <taxon>Bacteria</taxon>
        <taxon>Pseudomonadati</taxon>
        <taxon>Pseudomonadota</taxon>
        <taxon>Gammaproteobacteria</taxon>
        <taxon>Pseudomonadales</taxon>
        <taxon>Pseudohongiellaceae</taxon>
        <taxon>Pseudohongiella</taxon>
    </lineage>
</organism>
<dbReference type="GO" id="GO:0006508">
    <property type="term" value="P:proteolysis"/>
    <property type="evidence" value="ECO:0007669"/>
    <property type="project" value="InterPro"/>
</dbReference>
<accession>A0A1E8CKK2</accession>
<dbReference type="RefSeq" id="WP_070116441.1">
    <property type="nucleotide sequence ID" value="NZ_MASR01000001.1"/>
</dbReference>
<dbReference type="GO" id="GO:0004252">
    <property type="term" value="F:serine-type endopeptidase activity"/>
    <property type="evidence" value="ECO:0007669"/>
    <property type="project" value="InterPro"/>
</dbReference>
<dbReference type="PANTHER" id="PTHR24260">
    <property type="match status" value="1"/>
</dbReference>
<dbReference type="Gene3D" id="2.40.10.10">
    <property type="entry name" value="Trypsin-like serine proteases"/>
    <property type="match status" value="1"/>
</dbReference>
<dbReference type="InterPro" id="IPR051333">
    <property type="entry name" value="CLIP_Serine_Protease"/>
</dbReference>
<dbReference type="PRINTS" id="PR00722">
    <property type="entry name" value="CHYMOTRYPSIN"/>
</dbReference>
<comment type="caution">
    <text evidence="2">The sequence shown here is derived from an EMBL/GenBank/DDBJ whole genome shotgun (WGS) entry which is preliminary data.</text>
</comment>
<sequence length="282" mass="30550">MTNSCQNTWPEKSGSANRVAIWLALLAFVLVPADAIVIRHDTGYTRYLASEGEYPGVFPLAQQGRRKVCVATLVAPQWALTAAHCVSETPMQAALADNDVYAVEVDRQVHDIDSVFLHPGWSGDMSGRLHSRQFDLALLHLSTPSTASVLAPYRGNSESAQAMTFLGWGYTGIGTTGTSVADGRLRFAQNTVMQADDRLRFEFNDPRNRDGRALEFEGIPGLDDSGGPALILEDGELQLAGIAIGELARTADGTGAGRYGAIVVYERVSRHLEWIESVISDN</sequence>
<dbReference type="SMART" id="SM00020">
    <property type="entry name" value="Tryp_SPc"/>
    <property type="match status" value="1"/>
</dbReference>
<dbReference type="PROSITE" id="PS00134">
    <property type="entry name" value="TRYPSIN_HIS"/>
    <property type="match status" value="1"/>
</dbReference>
<dbReference type="AlphaFoldDB" id="A0A1E8CKK2"/>
<dbReference type="Proteomes" id="UP000175669">
    <property type="component" value="Unassembled WGS sequence"/>
</dbReference>
<dbReference type="PROSITE" id="PS50240">
    <property type="entry name" value="TRYPSIN_DOM"/>
    <property type="match status" value="1"/>
</dbReference>
<reference evidence="3" key="1">
    <citation type="submission" date="2016-07" db="EMBL/GenBank/DDBJ databases">
        <authorList>
            <person name="Florea S."/>
            <person name="Webb J.S."/>
            <person name="Jaromczyk J."/>
            <person name="Schardl C.L."/>
        </authorList>
    </citation>
    <scope>NUCLEOTIDE SEQUENCE [LARGE SCALE GENOMIC DNA]</scope>
    <source>
        <strain evidence="3">KCTC 42131</strain>
    </source>
</reference>
<dbReference type="Pfam" id="PF00089">
    <property type="entry name" value="Trypsin"/>
    <property type="match status" value="1"/>
</dbReference>
<gene>
    <name evidence="2" type="ORF">PHACT_06515</name>
</gene>
<dbReference type="STRING" id="1524254.PHACT_06515"/>
<evidence type="ECO:0000313" key="2">
    <source>
        <dbReference type="EMBL" id="OFE12832.1"/>
    </source>
</evidence>
<dbReference type="InterPro" id="IPR001314">
    <property type="entry name" value="Peptidase_S1A"/>
</dbReference>